<reference evidence="3 4" key="1">
    <citation type="submission" date="2018-11" db="EMBL/GenBank/DDBJ databases">
        <title>Sequencing the genomes of 1000 actinobacteria strains.</title>
        <authorList>
            <person name="Klenk H.-P."/>
        </authorList>
    </citation>
    <scope>NUCLEOTIDE SEQUENCE [LARGE SCALE GENOMIC DNA]</scope>
    <source>
        <strain evidence="3 4">DSM 43634</strain>
    </source>
</reference>
<dbReference type="PROSITE" id="PS51318">
    <property type="entry name" value="TAT"/>
    <property type="match status" value="1"/>
</dbReference>
<dbReference type="EMBL" id="RJKL01000001">
    <property type="protein sequence ID" value="ROP30394.1"/>
    <property type="molecule type" value="Genomic_DNA"/>
</dbReference>
<dbReference type="SUPFAM" id="SSF69318">
    <property type="entry name" value="Integrin alpha N-terminal domain"/>
    <property type="match status" value="1"/>
</dbReference>
<dbReference type="Pfam" id="PF13517">
    <property type="entry name" value="FG-GAP_3"/>
    <property type="match status" value="2"/>
</dbReference>
<evidence type="ECO:0000256" key="2">
    <source>
        <dbReference type="SAM" id="SignalP"/>
    </source>
</evidence>
<feature type="chain" id="PRO_5018327423" evidence="2">
    <location>
        <begin position="34"/>
        <end position="839"/>
    </location>
</feature>
<protein>
    <submittedName>
        <fullName evidence="3">VCBS repeat protein</fullName>
    </submittedName>
</protein>
<dbReference type="PANTHER" id="PTHR46580">
    <property type="entry name" value="SENSOR KINASE-RELATED"/>
    <property type="match status" value="1"/>
</dbReference>
<name>A0A3N1GJG8_9ACTN</name>
<keyword evidence="1 2" id="KW-0732">Signal</keyword>
<evidence type="ECO:0000313" key="4">
    <source>
        <dbReference type="Proteomes" id="UP000271683"/>
    </source>
</evidence>
<gene>
    <name evidence="3" type="ORF">EDD30_3239</name>
</gene>
<dbReference type="Proteomes" id="UP000271683">
    <property type="component" value="Unassembled WGS sequence"/>
</dbReference>
<sequence length="839" mass="89673">MTPSTRALLMRGLLSAGLTAATLTATLPAAAHAAPAHSATTRTAMLADPSPNLYEEKMKVLVKFGLGERLDLAERTDRDFVVALWTHIKDNKDHLEVRVAAEAAYTAEPDLLAEACRQFILVDVFTAFDRDVAREKVEADEKRRSDLARAAAAAAVDIVADAPMLSGDDAKFLELIADRVDAVKWPKVKAGATAARKGTAEQQSEFIGTGLAATAKQDTEDRIAREAEWDEAQKAAARARAAKKSAAELVGMEPTDRLLNLPDRDFVTEVWNNTPDGSEVQAAAIRAARSNEPDAWKTFINTGVYEAKDRDRQIAFEKAHQANRAEAERLKALATESGDLNLLHATKKALAGAPDVLADFLRVGQYDLDLATGLEADDVHPTWSDSPVAAKYVANVSGAELRVRDEAGHGGKAALVYAGSDDNTLQSHAYLRSMALSRITVKPTTTLSYWIHPQSGTARPGVKTRNSTCVAIDLAFSDGSNLRDTGLKDQRGNQIHPAQQCSKLTADRWNHVVVKLGGALADKQITGLHVGYDQPNNIGGFRGLIDDITITDQPVEVGGDTGEAPDYPADKPVRDFNSDGKADVFVRKAAGELLLYRGNGKGYWIDAANSPLIGSTGFGKFTALFSPGDFNGDGLVDVIARTSTGDLLLYRGNGKGSWIDPSSSIKIGVGWDSFTAVFSPGDFNGDGNSDVIARLATGELRLYRGNGKGGWIDSANSPIIGSTGWGKFTAIFSPGDFNGDGNSDVIARLATGELRLYRGNGKGGWIDSANSPIIGSTGWGKFTAIFSPGDFNGDGFSDVIVRNTAGDLLMYRGNGKGSWVDPSSNIKIGAGWNQFNLIF</sequence>
<dbReference type="InterPro" id="IPR006311">
    <property type="entry name" value="TAT_signal"/>
</dbReference>
<dbReference type="InterPro" id="IPR013517">
    <property type="entry name" value="FG-GAP"/>
</dbReference>
<dbReference type="OrthoDB" id="3635032at2"/>
<organism evidence="3 4">
    <name type="scientific">Couchioplanes caeruleus</name>
    <dbReference type="NCBI Taxonomy" id="56438"/>
    <lineage>
        <taxon>Bacteria</taxon>
        <taxon>Bacillati</taxon>
        <taxon>Actinomycetota</taxon>
        <taxon>Actinomycetes</taxon>
        <taxon>Micromonosporales</taxon>
        <taxon>Micromonosporaceae</taxon>
        <taxon>Couchioplanes</taxon>
    </lineage>
</organism>
<evidence type="ECO:0000256" key="1">
    <source>
        <dbReference type="ARBA" id="ARBA00022729"/>
    </source>
</evidence>
<evidence type="ECO:0000313" key="3">
    <source>
        <dbReference type="EMBL" id="ROP30394.1"/>
    </source>
</evidence>
<dbReference type="AlphaFoldDB" id="A0A3N1GJG8"/>
<feature type="signal peptide" evidence="2">
    <location>
        <begin position="1"/>
        <end position="33"/>
    </location>
</feature>
<comment type="caution">
    <text evidence="3">The sequence shown here is derived from an EMBL/GenBank/DDBJ whole genome shotgun (WGS) entry which is preliminary data.</text>
</comment>
<dbReference type="Gene3D" id="2.130.10.130">
    <property type="entry name" value="Integrin alpha, N-terminal"/>
    <property type="match status" value="3"/>
</dbReference>
<dbReference type="RefSeq" id="WP_123678308.1">
    <property type="nucleotide sequence ID" value="NZ_RJKL01000001.1"/>
</dbReference>
<accession>A0A3N1GJG8</accession>
<dbReference type="InterPro" id="IPR028994">
    <property type="entry name" value="Integrin_alpha_N"/>
</dbReference>
<dbReference type="PANTHER" id="PTHR46580:SF2">
    <property type="entry name" value="MAM DOMAIN-CONTAINING PROTEIN"/>
    <property type="match status" value="1"/>
</dbReference>
<proteinExistence type="predicted"/>